<keyword evidence="3 6" id="KW-0812">Transmembrane</keyword>
<evidence type="ECO:0000256" key="5">
    <source>
        <dbReference type="ARBA" id="ARBA00023136"/>
    </source>
</evidence>
<keyword evidence="8" id="KW-1185">Reference proteome</keyword>
<gene>
    <name evidence="7" type="ORF">H7K45_24700</name>
</gene>
<feature type="transmembrane region" description="Helical" evidence="6">
    <location>
        <begin position="34"/>
        <end position="55"/>
    </location>
</feature>
<dbReference type="PANTHER" id="PTHR30250">
    <property type="entry name" value="PST FAMILY PREDICTED COLANIC ACID TRANSPORTER"/>
    <property type="match status" value="1"/>
</dbReference>
<feature type="transmembrane region" description="Helical" evidence="6">
    <location>
        <begin position="239"/>
        <end position="263"/>
    </location>
</feature>
<feature type="transmembrane region" description="Helical" evidence="6">
    <location>
        <begin position="376"/>
        <end position="398"/>
    </location>
</feature>
<dbReference type="AlphaFoldDB" id="A0A9X3C343"/>
<feature type="transmembrane region" description="Helical" evidence="6">
    <location>
        <begin position="284"/>
        <end position="306"/>
    </location>
</feature>
<feature type="transmembrane region" description="Helical" evidence="6">
    <location>
        <begin position="318"/>
        <end position="337"/>
    </location>
</feature>
<accession>A0A9X3C343</accession>
<dbReference type="InterPro" id="IPR050833">
    <property type="entry name" value="Poly_Biosynth_Transport"/>
</dbReference>
<evidence type="ECO:0000256" key="3">
    <source>
        <dbReference type="ARBA" id="ARBA00022692"/>
    </source>
</evidence>
<dbReference type="GO" id="GO:0005886">
    <property type="term" value="C:plasma membrane"/>
    <property type="evidence" value="ECO:0007669"/>
    <property type="project" value="UniProtKB-SubCell"/>
</dbReference>
<dbReference type="Proteomes" id="UP001141629">
    <property type="component" value="Unassembled WGS sequence"/>
</dbReference>
<evidence type="ECO:0000256" key="6">
    <source>
        <dbReference type="SAM" id="Phobius"/>
    </source>
</evidence>
<evidence type="ECO:0000313" key="8">
    <source>
        <dbReference type="Proteomes" id="UP001141629"/>
    </source>
</evidence>
<dbReference type="EMBL" id="JACKVK010000013">
    <property type="protein sequence ID" value="MCV7423758.1"/>
    <property type="molecule type" value="Genomic_DNA"/>
</dbReference>
<feature type="transmembrane region" description="Helical" evidence="6">
    <location>
        <begin position="344"/>
        <end position="364"/>
    </location>
</feature>
<evidence type="ECO:0000256" key="4">
    <source>
        <dbReference type="ARBA" id="ARBA00022989"/>
    </source>
</evidence>
<evidence type="ECO:0000256" key="1">
    <source>
        <dbReference type="ARBA" id="ARBA00004651"/>
    </source>
</evidence>
<feature type="transmembrane region" description="Helical" evidence="6">
    <location>
        <begin position="107"/>
        <end position="133"/>
    </location>
</feature>
<dbReference type="RefSeq" id="WP_263998717.1">
    <property type="nucleotide sequence ID" value="NZ_JACKVK010000013.1"/>
</dbReference>
<keyword evidence="4 6" id="KW-1133">Transmembrane helix</keyword>
<keyword evidence="5 6" id="KW-0472">Membrane</keyword>
<evidence type="ECO:0000256" key="2">
    <source>
        <dbReference type="ARBA" id="ARBA00022475"/>
    </source>
</evidence>
<dbReference type="PANTHER" id="PTHR30250:SF11">
    <property type="entry name" value="O-ANTIGEN TRANSPORTER-RELATED"/>
    <property type="match status" value="1"/>
</dbReference>
<evidence type="ECO:0000313" key="7">
    <source>
        <dbReference type="EMBL" id="MCV7423758.1"/>
    </source>
</evidence>
<organism evidence="7 8">
    <name type="scientific">Mycobacterium yunnanensis</name>
    <dbReference type="NCBI Taxonomy" id="368477"/>
    <lineage>
        <taxon>Bacteria</taxon>
        <taxon>Bacillati</taxon>
        <taxon>Actinomycetota</taxon>
        <taxon>Actinomycetes</taxon>
        <taxon>Mycobacteriales</taxon>
        <taxon>Mycobacteriaceae</taxon>
        <taxon>Mycobacterium</taxon>
    </lineage>
</organism>
<sequence length="419" mass="43586">MNSLAVVLASGCTGVLGLAFWAIAARLYPAAEVGVAAAMIFSATMLATLANLSLGAMYERFLPLAGRRAAPLLRRGYLAVVGLALVLACGLIAFGPRAALFHSRWELVTYPAFVAVLALFALLDNTVAGLGVARWGAAKNTVHGAVKLVGILALAGTGSALAITMSWGLTAAVAVIWVMVAIRRRVRYDDRYSAVPSLPPRRELWHYFGASYGISALASVAPLVVPLLVVTRIGPEASAYFAVTWSIVGAFYIVLSLLVSPFVAECAAHPDRIGSLSASFAKMIAAAALLGGLGLAFVAPIALGLIGTDYREAGTPLLHLAAFFMPLTVVGAVYVGLARVHRRLTLAVLTQCLVTVVVIGGTAMTTGTLGVRGVGVSYLVAEALAAVVLIGPLVRWLLELNTNSPARSVRLSTLVGGER</sequence>
<reference evidence="7" key="1">
    <citation type="submission" date="2020-07" db="EMBL/GenBank/DDBJ databases">
        <authorList>
            <person name="Pettersson B.M.F."/>
            <person name="Behra P.R.K."/>
            <person name="Ramesh M."/>
            <person name="Das S."/>
            <person name="Dasgupta S."/>
            <person name="Kirsebom L.A."/>
        </authorList>
    </citation>
    <scope>NUCLEOTIDE SEQUENCE</scope>
    <source>
        <strain evidence="7">DSM 44838</strain>
    </source>
</reference>
<comment type="caution">
    <text evidence="7">The sequence shown here is derived from an EMBL/GenBank/DDBJ whole genome shotgun (WGS) entry which is preliminary data.</text>
</comment>
<proteinExistence type="predicted"/>
<name>A0A9X3C343_9MYCO</name>
<reference evidence="7" key="2">
    <citation type="journal article" date="2022" name="BMC Genomics">
        <title>Comparative genome analysis of mycobacteria focusing on tRNA and non-coding RNA.</title>
        <authorList>
            <person name="Behra P.R.K."/>
            <person name="Pettersson B.M.F."/>
            <person name="Ramesh M."/>
            <person name="Das S."/>
            <person name="Dasgupta S."/>
            <person name="Kirsebom L.A."/>
        </authorList>
    </citation>
    <scope>NUCLEOTIDE SEQUENCE</scope>
    <source>
        <strain evidence="7">DSM 44838</strain>
    </source>
</reference>
<comment type="subcellular location">
    <subcellularLocation>
        <location evidence="1">Cell membrane</location>
        <topology evidence="1">Multi-pass membrane protein</topology>
    </subcellularLocation>
</comment>
<feature type="transmembrane region" description="Helical" evidence="6">
    <location>
        <begin position="145"/>
        <end position="163"/>
    </location>
</feature>
<feature type="transmembrane region" description="Helical" evidence="6">
    <location>
        <begin position="169"/>
        <end position="186"/>
    </location>
</feature>
<protein>
    <submittedName>
        <fullName evidence="7">Lipopolysaccharide biosynthesis protein</fullName>
    </submittedName>
</protein>
<feature type="transmembrane region" description="Helical" evidence="6">
    <location>
        <begin position="207"/>
        <end position="233"/>
    </location>
</feature>
<keyword evidence="2" id="KW-1003">Cell membrane</keyword>
<feature type="transmembrane region" description="Helical" evidence="6">
    <location>
        <begin position="76"/>
        <end position="95"/>
    </location>
</feature>